<dbReference type="OrthoDB" id="8904098at2759"/>
<sequence>MGSRECSNQKTHQGKPGWKAMPYIFENDTVERLATFGIQTNFVVYLMKTEGSILSSIAQVLVAARRKQHLHLAASENTNRAFYDPPLLNGSEGKLPITKEFR</sequence>
<organism evidence="1 2">
    <name type="scientific">Trifolium subterraneum</name>
    <name type="common">Subterranean clover</name>
    <dbReference type="NCBI Taxonomy" id="3900"/>
    <lineage>
        <taxon>Eukaryota</taxon>
        <taxon>Viridiplantae</taxon>
        <taxon>Streptophyta</taxon>
        <taxon>Embryophyta</taxon>
        <taxon>Tracheophyta</taxon>
        <taxon>Spermatophyta</taxon>
        <taxon>Magnoliopsida</taxon>
        <taxon>eudicotyledons</taxon>
        <taxon>Gunneridae</taxon>
        <taxon>Pentapetalae</taxon>
        <taxon>rosids</taxon>
        <taxon>fabids</taxon>
        <taxon>Fabales</taxon>
        <taxon>Fabaceae</taxon>
        <taxon>Papilionoideae</taxon>
        <taxon>50 kb inversion clade</taxon>
        <taxon>NPAAA clade</taxon>
        <taxon>Hologalegina</taxon>
        <taxon>IRL clade</taxon>
        <taxon>Trifolieae</taxon>
        <taxon>Trifolium</taxon>
    </lineage>
</organism>
<reference evidence="2" key="1">
    <citation type="journal article" date="2017" name="Front. Plant Sci.">
        <title>Climate Clever Clovers: New Paradigm to Reduce the Environmental Footprint of Ruminants by Breeding Low Methanogenic Forages Utilizing Haplotype Variation.</title>
        <authorList>
            <person name="Kaur P."/>
            <person name="Appels R."/>
            <person name="Bayer P.E."/>
            <person name="Keeble-Gagnere G."/>
            <person name="Wang J."/>
            <person name="Hirakawa H."/>
            <person name="Shirasawa K."/>
            <person name="Vercoe P."/>
            <person name="Stefanova K."/>
            <person name="Durmic Z."/>
            <person name="Nichols P."/>
            <person name="Revell C."/>
            <person name="Isobe S.N."/>
            <person name="Edwards D."/>
            <person name="Erskine W."/>
        </authorList>
    </citation>
    <scope>NUCLEOTIDE SEQUENCE [LARGE SCALE GENOMIC DNA]</scope>
    <source>
        <strain evidence="2">cv. Daliak</strain>
    </source>
</reference>
<protein>
    <submittedName>
        <fullName evidence="1">Uncharacterized protein</fullName>
    </submittedName>
</protein>
<evidence type="ECO:0000313" key="1">
    <source>
        <dbReference type="EMBL" id="GAU51756.1"/>
    </source>
</evidence>
<keyword evidence="2" id="KW-1185">Reference proteome</keyword>
<dbReference type="AlphaFoldDB" id="A0A2Z6P7C8"/>
<accession>A0A2Z6P7C8</accession>
<gene>
    <name evidence="1" type="ORF">TSUD_291160</name>
</gene>
<dbReference type="Proteomes" id="UP000242715">
    <property type="component" value="Unassembled WGS sequence"/>
</dbReference>
<dbReference type="EMBL" id="DF975500">
    <property type="protein sequence ID" value="GAU51756.1"/>
    <property type="molecule type" value="Genomic_DNA"/>
</dbReference>
<dbReference type="Gene3D" id="1.20.1250.20">
    <property type="entry name" value="MFS general substrate transporter like domains"/>
    <property type="match status" value="1"/>
</dbReference>
<proteinExistence type="predicted"/>
<evidence type="ECO:0000313" key="2">
    <source>
        <dbReference type="Proteomes" id="UP000242715"/>
    </source>
</evidence>
<dbReference type="InterPro" id="IPR036259">
    <property type="entry name" value="MFS_trans_sf"/>
</dbReference>
<name>A0A2Z6P7C8_TRISU</name>